<protein>
    <submittedName>
        <fullName evidence="1">Uncharacterized protein</fullName>
    </submittedName>
</protein>
<evidence type="ECO:0000313" key="1">
    <source>
        <dbReference type="EMBL" id="QHU03577.1"/>
    </source>
</evidence>
<organism evidence="1">
    <name type="scientific">viral metagenome</name>
    <dbReference type="NCBI Taxonomy" id="1070528"/>
    <lineage>
        <taxon>unclassified sequences</taxon>
        <taxon>metagenomes</taxon>
        <taxon>organismal metagenomes</taxon>
    </lineage>
</organism>
<dbReference type="EMBL" id="MN740383">
    <property type="protein sequence ID" value="QHU03577.1"/>
    <property type="molecule type" value="Genomic_DNA"/>
</dbReference>
<reference evidence="1" key="1">
    <citation type="journal article" date="2020" name="Nature">
        <title>Giant virus diversity and host interactions through global metagenomics.</title>
        <authorList>
            <person name="Schulz F."/>
            <person name="Roux S."/>
            <person name="Paez-Espino D."/>
            <person name="Jungbluth S."/>
            <person name="Walsh D.A."/>
            <person name="Denef V.J."/>
            <person name="McMahon K.D."/>
            <person name="Konstantinidis K.T."/>
            <person name="Eloe-Fadrosh E.A."/>
            <person name="Kyrpides N.C."/>
            <person name="Woyke T."/>
        </authorList>
    </citation>
    <scope>NUCLEOTIDE SEQUENCE</scope>
    <source>
        <strain evidence="1">GVMAG-M-3300027206-1</strain>
    </source>
</reference>
<sequence>MTLATWNESVRLAKIKLGKDPKEFTKIQGKLLREAQIIYHILLMNKNKNNK</sequence>
<name>A0A6C0JGJ2_9ZZZZ</name>
<dbReference type="AlphaFoldDB" id="A0A6C0JGJ2"/>
<proteinExistence type="predicted"/>
<accession>A0A6C0JGJ2</accession>